<keyword evidence="1" id="KW-0732">Signal</keyword>
<feature type="non-terminal residue" evidence="2">
    <location>
        <position position="142"/>
    </location>
</feature>
<reference evidence="2" key="1">
    <citation type="journal article" date="2023" name="IScience">
        <title>Live-bearing cockroach genome reveals convergent evolutionary mechanisms linked to viviparity in insects and beyond.</title>
        <authorList>
            <person name="Fouks B."/>
            <person name="Harrison M.C."/>
            <person name="Mikhailova A.A."/>
            <person name="Marchal E."/>
            <person name="English S."/>
            <person name="Carruthers M."/>
            <person name="Jennings E.C."/>
            <person name="Chiamaka E.L."/>
            <person name="Frigard R.A."/>
            <person name="Pippel M."/>
            <person name="Attardo G.M."/>
            <person name="Benoit J.B."/>
            <person name="Bornberg-Bauer E."/>
            <person name="Tobe S.S."/>
        </authorList>
    </citation>
    <scope>NUCLEOTIDE SEQUENCE</scope>
    <source>
        <strain evidence="2">Stay&amp;Tobe</strain>
    </source>
</reference>
<gene>
    <name evidence="2" type="ORF">L9F63_009782</name>
</gene>
<proteinExistence type="predicted"/>
<evidence type="ECO:0000313" key="3">
    <source>
        <dbReference type="Proteomes" id="UP001233999"/>
    </source>
</evidence>
<comment type="caution">
    <text evidence="2">The sequence shown here is derived from an EMBL/GenBank/DDBJ whole genome shotgun (WGS) entry which is preliminary data.</text>
</comment>
<dbReference type="EMBL" id="JASPKZ010000463">
    <property type="protein sequence ID" value="KAJ9599954.1"/>
    <property type="molecule type" value="Genomic_DNA"/>
</dbReference>
<evidence type="ECO:0000256" key="1">
    <source>
        <dbReference type="SAM" id="SignalP"/>
    </source>
</evidence>
<feature type="signal peptide" evidence="1">
    <location>
        <begin position="1"/>
        <end position="16"/>
    </location>
</feature>
<sequence>HPILVVLLWRLVDLSGRCFFNNSMSQIFKSVRHKGDKNTVFNVTLQIKNHTGLGLVTWEDTGDEVDLLLLLFQSNGLNFKVFSFQEPRVHGIVCSAWITRNQYLSTRILHFMSIIIKTSYRMYFAKILMNKNNNRLILFVPK</sequence>
<reference evidence="2" key="2">
    <citation type="submission" date="2023-05" db="EMBL/GenBank/DDBJ databases">
        <authorList>
            <person name="Fouks B."/>
        </authorList>
    </citation>
    <scope>NUCLEOTIDE SEQUENCE</scope>
    <source>
        <strain evidence="2">Stay&amp;Tobe</strain>
        <tissue evidence="2">Testes</tissue>
    </source>
</reference>
<evidence type="ECO:0000313" key="2">
    <source>
        <dbReference type="EMBL" id="KAJ9599954.1"/>
    </source>
</evidence>
<organism evidence="2 3">
    <name type="scientific">Diploptera punctata</name>
    <name type="common">Pacific beetle cockroach</name>
    <dbReference type="NCBI Taxonomy" id="6984"/>
    <lineage>
        <taxon>Eukaryota</taxon>
        <taxon>Metazoa</taxon>
        <taxon>Ecdysozoa</taxon>
        <taxon>Arthropoda</taxon>
        <taxon>Hexapoda</taxon>
        <taxon>Insecta</taxon>
        <taxon>Pterygota</taxon>
        <taxon>Neoptera</taxon>
        <taxon>Polyneoptera</taxon>
        <taxon>Dictyoptera</taxon>
        <taxon>Blattodea</taxon>
        <taxon>Blaberoidea</taxon>
        <taxon>Blaberidae</taxon>
        <taxon>Diplopterinae</taxon>
        <taxon>Diploptera</taxon>
    </lineage>
</organism>
<name>A0AAD8ERZ8_DIPPU</name>
<protein>
    <submittedName>
        <fullName evidence="2">Uncharacterized protein</fullName>
    </submittedName>
</protein>
<accession>A0AAD8ERZ8</accession>
<feature type="chain" id="PRO_5042051941" evidence="1">
    <location>
        <begin position="17"/>
        <end position="142"/>
    </location>
</feature>
<feature type="non-terminal residue" evidence="2">
    <location>
        <position position="1"/>
    </location>
</feature>
<dbReference type="AlphaFoldDB" id="A0AAD8ERZ8"/>
<dbReference type="Proteomes" id="UP001233999">
    <property type="component" value="Unassembled WGS sequence"/>
</dbReference>
<keyword evidence="3" id="KW-1185">Reference proteome</keyword>